<evidence type="ECO:0000256" key="5">
    <source>
        <dbReference type="ARBA" id="ARBA00022691"/>
    </source>
</evidence>
<comment type="catalytic activity">
    <reaction evidence="1 6">
        <text>[phosphatase 2A protein]-C-terminal L-leucine + S-adenosyl-L-methionine = [phosphatase 2A protein]-C-terminal L-leucine methyl ester + S-adenosyl-L-homocysteine</text>
        <dbReference type="Rhea" id="RHEA:48544"/>
        <dbReference type="Rhea" id="RHEA-COMP:12134"/>
        <dbReference type="Rhea" id="RHEA-COMP:12135"/>
        <dbReference type="ChEBI" id="CHEBI:57856"/>
        <dbReference type="ChEBI" id="CHEBI:59789"/>
        <dbReference type="ChEBI" id="CHEBI:90516"/>
        <dbReference type="ChEBI" id="CHEBI:90517"/>
        <dbReference type="EC" id="2.1.1.233"/>
    </reaction>
</comment>
<keyword evidence="4 6" id="KW-0808">Transferase</keyword>
<keyword evidence="5 6" id="KW-0949">S-adenosyl-L-methionine</keyword>
<evidence type="ECO:0000313" key="9">
    <source>
        <dbReference type="EMBL" id="KAF2076584.1"/>
    </source>
</evidence>
<evidence type="ECO:0000256" key="4">
    <source>
        <dbReference type="ARBA" id="ARBA00022679"/>
    </source>
</evidence>
<organism evidence="9 10">
    <name type="scientific">Polysphondylium violaceum</name>
    <dbReference type="NCBI Taxonomy" id="133409"/>
    <lineage>
        <taxon>Eukaryota</taxon>
        <taxon>Amoebozoa</taxon>
        <taxon>Evosea</taxon>
        <taxon>Eumycetozoa</taxon>
        <taxon>Dictyostelia</taxon>
        <taxon>Dictyosteliales</taxon>
        <taxon>Dictyosteliaceae</taxon>
        <taxon>Polysphondylium</taxon>
    </lineage>
</organism>
<proteinExistence type="inferred from homology"/>
<dbReference type="InterPro" id="IPR007213">
    <property type="entry name" value="Ppm1/Ppm2/Tcmp"/>
</dbReference>
<feature type="binding site" evidence="7">
    <location>
        <position position="211"/>
    </location>
    <ligand>
        <name>S-adenosyl-L-methionine</name>
        <dbReference type="ChEBI" id="CHEBI:59789"/>
    </ligand>
</feature>
<dbReference type="Proteomes" id="UP000695562">
    <property type="component" value="Unassembled WGS sequence"/>
</dbReference>
<dbReference type="OrthoDB" id="203237at2759"/>
<dbReference type="GO" id="GO:0032259">
    <property type="term" value="P:methylation"/>
    <property type="evidence" value="ECO:0007669"/>
    <property type="project" value="UniProtKB-KW"/>
</dbReference>
<evidence type="ECO:0000256" key="2">
    <source>
        <dbReference type="ARBA" id="ARBA00010703"/>
    </source>
</evidence>
<dbReference type="PANTHER" id="PTHR13600">
    <property type="entry name" value="LEUCINE CARBOXYL METHYLTRANSFERASE"/>
    <property type="match status" value="1"/>
</dbReference>
<dbReference type="PIRSF" id="PIRSF016305">
    <property type="entry name" value="LCM_mtfrase"/>
    <property type="match status" value="1"/>
</dbReference>
<evidence type="ECO:0000256" key="3">
    <source>
        <dbReference type="ARBA" id="ARBA00022603"/>
    </source>
</evidence>
<dbReference type="AlphaFoldDB" id="A0A8J4Q246"/>
<evidence type="ECO:0000256" key="1">
    <source>
        <dbReference type="ARBA" id="ARBA00000724"/>
    </source>
</evidence>
<feature type="binding site" evidence="7">
    <location>
        <position position="82"/>
    </location>
    <ligand>
        <name>S-adenosyl-L-methionine</name>
        <dbReference type="ChEBI" id="CHEBI:59789"/>
    </ligand>
</feature>
<dbReference type="GO" id="GO:0018423">
    <property type="term" value="F:protein C-terminal leucine carboxyl O-methyltransferase activity"/>
    <property type="evidence" value="ECO:0007669"/>
    <property type="project" value="UniProtKB-EC"/>
</dbReference>
<dbReference type="Pfam" id="PF04072">
    <property type="entry name" value="LCM"/>
    <property type="match status" value="1"/>
</dbReference>
<dbReference type="InterPro" id="IPR029063">
    <property type="entry name" value="SAM-dependent_MTases_sf"/>
</dbReference>
<dbReference type="SUPFAM" id="SSF53335">
    <property type="entry name" value="S-adenosyl-L-methionine-dependent methyltransferases"/>
    <property type="match status" value="1"/>
</dbReference>
<feature type="binding site" evidence="7">
    <location>
        <begin position="183"/>
        <end position="184"/>
    </location>
    <ligand>
        <name>S-adenosyl-L-methionine</name>
        <dbReference type="ChEBI" id="CHEBI:59789"/>
    </ligand>
</feature>
<sequence>MNTKQRESIIGTNDDAASCKLSAVNLGYYKDDYVKYFVKKAIKRPPLINRGFFTRIQCIEDLILQFLNTYPQSEAKQIISLGCGFDTYYFREHKNLSKYKITYIEVDYDQVVRNKIKIIQQHHTELQKQQHQTQDRDGSGSGSGSGGASSPLAGIDFSDAAVLQHQLEHLEIKCADYRLGSIDLTNMDTFSIFDADHLNVDFSVPTLFLSECVLVYIPPQCGNNVIQWASTHFKESCFITYEQIKPNDEFGSMMIKNIEMKGCPLLSIQSFPEIKDQKKRYLDLGWNRVEALDLKQVHSYFINRDRVREIERLEIFDEFEEWDLIQSHYCFVLAIKSASQTIIDSYHFEQCLLNKPAPTPATSMKFFS</sequence>
<dbReference type="EMBL" id="AJWJ01000056">
    <property type="protein sequence ID" value="KAF2076584.1"/>
    <property type="molecule type" value="Genomic_DNA"/>
</dbReference>
<accession>A0A8J4Q246</accession>
<name>A0A8J4Q246_9MYCE</name>
<feature type="region of interest" description="Disordered" evidence="8">
    <location>
        <begin position="126"/>
        <end position="149"/>
    </location>
</feature>
<evidence type="ECO:0000256" key="7">
    <source>
        <dbReference type="PIRSR" id="PIRSR016305-1"/>
    </source>
</evidence>
<reference evidence="9" key="1">
    <citation type="submission" date="2020-01" db="EMBL/GenBank/DDBJ databases">
        <title>Development of genomics and gene disruption for Polysphondylium violaceum indicates a role for the polyketide synthase stlB in stalk morphogenesis.</title>
        <authorList>
            <person name="Narita B."/>
            <person name="Kawabe Y."/>
            <person name="Kin K."/>
            <person name="Saito T."/>
            <person name="Gibbs R."/>
            <person name="Kuspa A."/>
            <person name="Muzny D."/>
            <person name="Queller D."/>
            <person name="Richards S."/>
            <person name="Strassman J."/>
            <person name="Sucgang R."/>
            <person name="Worley K."/>
            <person name="Schaap P."/>
        </authorList>
    </citation>
    <scope>NUCLEOTIDE SEQUENCE</scope>
    <source>
        <strain evidence="9">QSvi11</strain>
    </source>
</reference>
<gene>
    <name evidence="9" type="ORF">CYY_002135</name>
</gene>
<evidence type="ECO:0000256" key="6">
    <source>
        <dbReference type="PIRNR" id="PIRNR016305"/>
    </source>
</evidence>
<comment type="caution">
    <text evidence="9">The sequence shown here is derived from an EMBL/GenBank/DDBJ whole genome shotgun (WGS) entry which is preliminary data.</text>
</comment>
<dbReference type="InterPro" id="IPR016651">
    <property type="entry name" value="LCMT1"/>
</dbReference>
<protein>
    <recommendedName>
        <fullName evidence="6">Leucine carboxyl methyltransferase 1</fullName>
        <ecNumber evidence="6">2.1.1.233</ecNumber>
    </recommendedName>
</protein>
<feature type="binding site" evidence="7">
    <location>
        <position position="55"/>
    </location>
    <ligand>
        <name>S-adenosyl-L-methionine</name>
        <dbReference type="ChEBI" id="CHEBI:59789"/>
    </ligand>
</feature>
<keyword evidence="10" id="KW-1185">Reference proteome</keyword>
<comment type="similarity">
    <text evidence="2 6">Belongs to the methyltransferase superfamily. LCMT family.</text>
</comment>
<comment type="function">
    <text evidence="6">Methylates the carboxyl group of the C-terminal leucine residue of protein phosphatase 2A catalytic subunits to form alpha-leucine ester residues.</text>
</comment>
<dbReference type="Gene3D" id="3.40.50.150">
    <property type="entry name" value="Vaccinia Virus protein VP39"/>
    <property type="match status" value="1"/>
</dbReference>
<keyword evidence="3 6" id="KW-0489">Methyltransferase</keyword>
<feature type="compositionally biased region" description="Basic and acidic residues" evidence="8">
    <location>
        <begin position="126"/>
        <end position="138"/>
    </location>
</feature>
<dbReference type="EC" id="2.1.1.233" evidence="6"/>
<evidence type="ECO:0000313" key="10">
    <source>
        <dbReference type="Proteomes" id="UP000695562"/>
    </source>
</evidence>
<dbReference type="PANTHER" id="PTHR13600:SF21">
    <property type="entry name" value="LEUCINE CARBOXYL METHYLTRANSFERASE 1"/>
    <property type="match status" value="1"/>
</dbReference>
<evidence type="ECO:0000256" key="8">
    <source>
        <dbReference type="SAM" id="MobiDB-lite"/>
    </source>
</evidence>